<sequence>MRFFTIGFFLASAVTTVFSNCGCMRPYPVMMPPPCPMAPPPIQMPCFCPPPPIPPPIMCPLPIPCPAPYIPPPPMCPPPPPPMPMPMPSCGSSYAPAPIILPTYQPTSYIAPPQNDCCCSCGMPCRYRVRAKTHGSKIFTSDDVEAEENPDPTCNNEKLRGIIEENIAKDPTISKRAIQKAAEQKLFAKYNVICAKGDFTYVAYTDQYCQASVGEITCYAFRPVNTEPASVPSKH</sequence>
<name>A0AC35TLP0_9BILA</name>
<reference evidence="2" key="1">
    <citation type="submission" date="2016-11" db="UniProtKB">
        <authorList>
            <consortium name="WormBaseParasite"/>
        </authorList>
    </citation>
    <scope>IDENTIFICATION</scope>
    <source>
        <strain evidence="2">KR3021</strain>
    </source>
</reference>
<protein>
    <submittedName>
        <fullName evidence="2">Ground-like domain-containing protein</fullName>
    </submittedName>
</protein>
<proteinExistence type="predicted"/>
<organism evidence="1 2">
    <name type="scientific">Rhabditophanes sp. KR3021</name>
    <dbReference type="NCBI Taxonomy" id="114890"/>
    <lineage>
        <taxon>Eukaryota</taxon>
        <taxon>Metazoa</taxon>
        <taxon>Ecdysozoa</taxon>
        <taxon>Nematoda</taxon>
        <taxon>Chromadorea</taxon>
        <taxon>Rhabditida</taxon>
        <taxon>Tylenchina</taxon>
        <taxon>Panagrolaimomorpha</taxon>
        <taxon>Strongyloidoidea</taxon>
        <taxon>Alloionematidae</taxon>
        <taxon>Rhabditophanes</taxon>
    </lineage>
</organism>
<evidence type="ECO:0000313" key="2">
    <source>
        <dbReference type="WBParaSite" id="RSKR_0000179900.1"/>
    </source>
</evidence>
<dbReference type="Proteomes" id="UP000095286">
    <property type="component" value="Unplaced"/>
</dbReference>
<accession>A0AC35TLP0</accession>
<dbReference type="WBParaSite" id="RSKR_0000179900.1">
    <property type="protein sequence ID" value="RSKR_0000179900.1"/>
    <property type="gene ID" value="RSKR_0000179900"/>
</dbReference>
<evidence type="ECO:0000313" key="1">
    <source>
        <dbReference type="Proteomes" id="UP000095286"/>
    </source>
</evidence>